<comment type="caution">
    <text evidence="5">The sequence shown here is derived from an EMBL/GenBank/DDBJ whole genome shotgun (WGS) entry which is preliminary data.</text>
</comment>
<dbReference type="Proteomes" id="UP000178684">
    <property type="component" value="Unassembled WGS sequence"/>
</dbReference>
<reference evidence="5 6" key="1">
    <citation type="journal article" date="2016" name="Nat. Commun.">
        <title>Thousands of microbial genomes shed light on interconnected biogeochemical processes in an aquifer system.</title>
        <authorList>
            <person name="Anantharaman K."/>
            <person name="Brown C.T."/>
            <person name="Hug L.A."/>
            <person name="Sharon I."/>
            <person name="Castelle C.J."/>
            <person name="Probst A.J."/>
            <person name="Thomas B.C."/>
            <person name="Singh A."/>
            <person name="Wilkins M.J."/>
            <person name="Karaoz U."/>
            <person name="Brodie E.L."/>
            <person name="Williams K.H."/>
            <person name="Hubbard S.S."/>
            <person name="Banfield J.F."/>
        </authorList>
    </citation>
    <scope>NUCLEOTIDE SEQUENCE [LARGE SCALE GENOMIC DNA]</scope>
</reference>
<dbReference type="PROSITE" id="PS50106">
    <property type="entry name" value="PDZ"/>
    <property type="match status" value="1"/>
</dbReference>
<evidence type="ECO:0000313" key="5">
    <source>
        <dbReference type="EMBL" id="OGF82482.1"/>
    </source>
</evidence>
<dbReference type="Pfam" id="PF13180">
    <property type="entry name" value="PDZ_2"/>
    <property type="match status" value="1"/>
</dbReference>
<evidence type="ECO:0000259" key="4">
    <source>
        <dbReference type="PROSITE" id="PS50106"/>
    </source>
</evidence>
<feature type="domain" description="PDZ" evidence="4">
    <location>
        <begin position="342"/>
        <end position="394"/>
    </location>
</feature>
<dbReference type="InterPro" id="IPR001478">
    <property type="entry name" value="PDZ"/>
</dbReference>
<keyword evidence="3" id="KW-0378">Hydrolase</keyword>
<dbReference type="Pfam" id="PF13365">
    <property type="entry name" value="Trypsin_2"/>
    <property type="match status" value="1"/>
</dbReference>
<dbReference type="AlphaFoldDB" id="A0A1F5X3L5"/>
<dbReference type="Gene3D" id="2.40.10.10">
    <property type="entry name" value="Trypsin-like serine proteases"/>
    <property type="match status" value="2"/>
</dbReference>
<dbReference type="Gene3D" id="2.30.42.10">
    <property type="match status" value="1"/>
</dbReference>
<name>A0A1F5X3L5_9BACT</name>
<evidence type="ECO:0000256" key="1">
    <source>
        <dbReference type="ARBA" id="ARBA00010541"/>
    </source>
</evidence>
<dbReference type="InterPro" id="IPR043504">
    <property type="entry name" value="Peptidase_S1_PA_chymotrypsin"/>
</dbReference>
<comment type="similarity">
    <text evidence="1">Belongs to the peptidase S1C family.</text>
</comment>
<organism evidence="5 6">
    <name type="scientific">Candidatus Giovannonibacteria bacterium RIFCSPLOWO2_01_FULL_46_13</name>
    <dbReference type="NCBI Taxonomy" id="1798352"/>
    <lineage>
        <taxon>Bacteria</taxon>
        <taxon>Candidatus Giovannoniibacteriota</taxon>
    </lineage>
</organism>
<proteinExistence type="inferred from homology"/>
<dbReference type="SUPFAM" id="SSF50156">
    <property type="entry name" value="PDZ domain-like"/>
    <property type="match status" value="1"/>
</dbReference>
<dbReference type="PRINTS" id="PR00834">
    <property type="entry name" value="PROTEASES2C"/>
</dbReference>
<dbReference type="InterPro" id="IPR036034">
    <property type="entry name" value="PDZ_sf"/>
</dbReference>
<evidence type="ECO:0000256" key="2">
    <source>
        <dbReference type="ARBA" id="ARBA00022670"/>
    </source>
</evidence>
<dbReference type="GO" id="GO:0004252">
    <property type="term" value="F:serine-type endopeptidase activity"/>
    <property type="evidence" value="ECO:0007669"/>
    <property type="project" value="InterPro"/>
</dbReference>
<dbReference type="EMBL" id="MFIE01000018">
    <property type="protein sequence ID" value="OGF82482.1"/>
    <property type="molecule type" value="Genomic_DNA"/>
</dbReference>
<dbReference type="GO" id="GO:0006508">
    <property type="term" value="P:proteolysis"/>
    <property type="evidence" value="ECO:0007669"/>
    <property type="project" value="UniProtKB-KW"/>
</dbReference>
<dbReference type="InterPro" id="IPR009003">
    <property type="entry name" value="Peptidase_S1_PA"/>
</dbReference>
<dbReference type="InterPro" id="IPR001940">
    <property type="entry name" value="Peptidase_S1C"/>
</dbReference>
<gene>
    <name evidence="5" type="ORF">A3B18_00680</name>
</gene>
<accession>A0A1F5X3L5</accession>
<dbReference type="SUPFAM" id="SSF50494">
    <property type="entry name" value="Trypsin-like serine proteases"/>
    <property type="match status" value="1"/>
</dbReference>
<evidence type="ECO:0000313" key="6">
    <source>
        <dbReference type="Proteomes" id="UP000178684"/>
    </source>
</evidence>
<evidence type="ECO:0000256" key="3">
    <source>
        <dbReference type="ARBA" id="ARBA00022801"/>
    </source>
</evidence>
<protein>
    <recommendedName>
        <fullName evidence="4">PDZ domain-containing protein</fullName>
    </recommendedName>
</protein>
<keyword evidence="2" id="KW-0645">Protease</keyword>
<dbReference type="InterPro" id="IPR051201">
    <property type="entry name" value="Chloro_Bact_Ser_Proteases"/>
</dbReference>
<sequence>MEHLTKSQLIFLVLLVAFVTSMVTGIMTVALISEGSVAGPIQTIQRVIERTTGPAEVIENPPTAEQDTIIKIVENTSPAVVSIVATKDVPVIEQYYTNPFGDFFPDFLVPQYRQRGTQRQQVGAGTGFFVAGDGTIVTNKHVVSDAAASYSVILNNGKSIAAKVLALDPVKDIAVIKIEGPPAGGFPFIQLGDSSDLKVGQTVVAIGNALGEFQNTVSTGVVSGLSRTIVASGGASGPEVLQQVIQTDAAINPGNSGGPLLDISGRAIGINSAIAADAQNIGFAIPINSVKKAVEDVKSFGRIRYPFLGVNYIIINPAIKEVRKFSVDYGALVTASNGELAVVPDSPAKKVGIQQGDIILEIDGKRVDQNNTLADQISSKRIGDKIKLKILREGKEIFLEAELEERT</sequence>
<dbReference type="SMART" id="SM00228">
    <property type="entry name" value="PDZ"/>
    <property type="match status" value="1"/>
</dbReference>
<dbReference type="PANTHER" id="PTHR43343">
    <property type="entry name" value="PEPTIDASE S12"/>
    <property type="match status" value="1"/>
</dbReference>
<dbReference type="PANTHER" id="PTHR43343:SF3">
    <property type="entry name" value="PROTEASE DO-LIKE 8, CHLOROPLASTIC"/>
    <property type="match status" value="1"/>
</dbReference>